<dbReference type="AlphaFoldDB" id="A0A6B3C2U5"/>
<dbReference type="RefSeq" id="WP_164321227.1">
    <property type="nucleotide sequence ID" value="NZ_JAAGLU010000037.1"/>
</dbReference>
<evidence type="ECO:0000256" key="1">
    <source>
        <dbReference type="SAM" id="MobiDB-lite"/>
    </source>
</evidence>
<sequence length="123" mass="13526">MSAEELADDPRPDLCLEISPTPRQSGDDVTQLRLTPLDLVRLQMEADQALAEIRAAATEAEAVWWRSVAAWHAEGRAAVAARDPDVDLLRRLLVALRRTTTPLPDPQISARPIDRQSAPGGER</sequence>
<feature type="region of interest" description="Disordered" evidence="1">
    <location>
        <begin position="101"/>
        <end position="123"/>
    </location>
</feature>
<evidence type="ECO:0000313" key="2">
    <source>
        <dbReference type="EMBL" id="NEC90938.1"/>
    </source>
</evidence>
<comment type="caution">
    <text evidence="2">The sequence shown here is derived from an EMBL/GenBank/DDBJ whole genome shotgun (WGS) entry which is preliminary data.</text>
</comment>
<name>A0A6B3C2U5_9ACTN</name>
<accession>A0A6B3C2U5</accession>
<gene>
    <name evidence="2" type="ORF">G3I71_35220</name>
</gene>
<reference evidence="2" key="1">
    <citation type="submission" date="2020-01" db="EMBL/GenBank/DDBJ databases">
        <title>Insect and environment-associated Actinomycetes.</title>
        <authorList>
            <person name="Currrie C."/>
            <person name="Chevrette M."/>
            <person name="Carlson C."/>
            <person name="Stubbendieck R."/>
            <person name="Wendt-Pienkowski E."/>
        </authorList>
    </citation>
    <scope>NUCLEOTIDE SEQUENCE</scope>
    <source>
        <strain evidence="2">SID12501</strain>
    </source>
</reference>
<feature type="region of interest" description="Disordered" evidence="1">
    <location>
        <begin position="1"/>
        <end position="28"/>
    </location>
</feature>
<dbReference type="EMBL" id="JAAGLU010000037">
    <property type="protein sequence ID" value="NEC90938.1"/>
    <property type="molecule type" value="Genomic_DNA"/>
</dbReference>
<protein>
    <submittedName>
        <fullName evidence="2">Uncharacterized protein</fullName>
    </submittedName>
</protein>
<proteinExistence type="predicted"/>
<organism evidence="2">
    <name type="scientific">Streptomyces sp. SID12501</name>
    <dbReference type="NCBI Taxonomy" id="2706042"/>
    <lineage>
        <taxon>Bacteria</taxon>
        <taxon>Bacillati</taxon>
        <taxon>Actinomycetota</taxon>
        <taxon>Actinomycetes</taxon>
        <taxon>Kitasatosporales</taxon>
        <taxon>Streptomycetaceae</taxon>
        <taxon>Streptomyces</taxon>
    </lineage>
</organism>